<protein>
    <recommendedName>
        <fullName evidence="7">Inositolphosphotransferase Aur1/Ipt1 domain-containing protein</fullName>
    </recommendedName>
</protein>
<feature type="transmembrane region" description="Helical" evidence="6">
    <location>
        <begin position="80"/>
        <end position="97"/>
    </location>
</feature>
<proteinExistence type="predicted"/>
<feature type="domain" description="Inositolphosphotransferase Aur1/Ipt1" evidence="7">
    <location>
        <begin position="152"/>
        <end position="306"/>
    </location>
</feature>
<dbReference type="InterPro" id="IPR036938">
    <property type="entry name" value="PAP2/HPO_sf"/>
</dbReference>
<feature type="region of interest" description="Disordered" evidence="5">
    <location>
        <begin position="1"/>
        <end position="21"/>
    </location>
</feature>
<name>A0A6J4UTX3_9BACT</name>
<evidence type="ECO:0000256" key="3">
    <source>
        <dbReference type="ARBA" id="ARBA00022989"/>
    </source>
</evidence>
<evidence type="ECO:0000256" key="2">
    <source>
        <dbReference type="ARBA" id="ARBA00022692"/>
    </source>
</evidence>
<accession>A0A6J4UTX3</accession>
<dbReference type="GO" id="GO:0016020">
    <property type="term" value="C:membrane"/>
    <property type="evidence" value="ECO:0007669"/>
    <property type="project" value="UniProtKB-SubCell"/>
</dbReference>
<dbReference type="Gene3D" id="1.20.144.10">
    <property type="entry name" value="Phosphatidic acid phosphatase type 2/haloperoxidase"/>
    <property type="match status" value="1"/>
</dbReference>
<dbReference type="AlphaFoldDB" id="A0A6J4UTX3"/>
<evidence type="ECO:0000256" key="5">
    <source>
        <dbReference type="SAM" id="MobiDB-lite"/>
    </source>
</evidence>
<gene>
    <name evidence="8" type="ORF">AVDCRST_MAG43-1918</name>
</gene>
<evidence type="ECO:0000259" key="7">
    <source>
        <dbReference type="Pfam" id="PF14378"/>
    </source>
</evidence>
<feature type="transmembrane region" description="Helical" evidence="6">
    <location>
        <begin position="58"/>
        <end position="75"/>
    </location>
</feature>
<keyword evidence="4 6" id="KW-0472">Membrane</keyword>
<dbReference type="PANTHER" id="PTHR31310">
    <property type="match status" value="1"/>
</dbReference>
<evidence type="ECO:0000256" key="6">
    <source>
        <dbReference type="SAM" id="Phobius"/>
    </source>
</evidence>
<dbReference type="InterPro" id="IPR026841">
    <property type="entry name" value="Aur1/Ipt1"/>
</dbReference>
<keyword evidence="2 6" id="KW-0812">Transmembrane</keyword>
<dbReference type="SUPFAM" id="SSF48317">
    <property type="entry name" value="Acid phosphatase/Vanadium-dependent haloperoxidase"/>
    <property type="match status" value="1"/>
</dbReference>
<comment type="subcellular location">
    <subcellularLocation>
        <location evidence="1">Membrane</location>
        <topology evidence="1">Multi-pass membrane protein</topology>
    </subcellularLocation>
</comment>
<feature type="transmembrane region" description="Helical" evidence="6">
    <location>
        <begin position="244"/>
        <end position="261"/>
    </location>
</feature>
<dbReference type="Pfam" id="PF14378">
    <property type="entry name" value="PAP2_3"/>
    <property type="match status" value="1"/>
</dbReference>
<organism evidence="8">
    <name type="scientific">uncultured Thermomicrobiales bacterium</name>
    <dbReference type="NCBI Taxonomy" id="1645740"/>
    <lineage>
        <taxon>Bacteria</taxon>
        <taxon>Pseudomonadati</taxon>
        <taxon>Thermomicrobiota</taxon>
        <taxon>Thermomicrobia</taxon>
        <taxon>Thermomicrobiales</taxon>
        <taxon>environmental samples</taxon>
    </lineage>
</organism>
<reference evidence="8" key="1">
    <citation type="submission" date="2020-02" db="EMBL/GenBank/DDBJ databases">
        <authorList>
            <person name="Meier V. D."/>
        </authorList>
    </citation>
    <scope>NUCLEOTIDE SEQUENCE</scope>
    <source>
        <strain evidence="8">AVDCRST_MAG43</strain>
    </source>
</reference>
<feature type="transmembrane region" description="Helical" evidence="6">
    <location>
        <begin position="175"/>
        <end position="195"/>
    </location>
</feature>
<feature type="transmembrane region" description="Helical" evidence="6">
    <location>
        <begin position="268"/>
        <end position="286"/>
    </location>
</feature>
<dbReference type="EMBL" id="CADCWI010000092">
    <property type="protein sequence ID" value="CAA9560367.1"/>
    <property type="molecule type" value="Genomic_DNA"/>
</dbReference>
<dbReference type="CDD" id="cd03386">
    <property type="entry name" value="PAP2_Aur1_like"/>
    <property type="match status" value="1"/>
</dbReference>
<dbReference type="PANTHER" id="PTHR31310:SF7">
    <property type="entry name" value="PA-PHOSPHATASE RELATED-FAMILY PROTEIN DDB_G0268928"/>
    <property type="match status" value="1"/>
</dbReference>
<evidence type="ECO:0000313" key="8">
    <source>
        <dbReference type="EMBL" id="CAA9560367.1"/>
    </source>
</evidence>
<sequence>MSDFGNPDQPEFDGSPSAAPERTVRMLSRERLLTRDMLVRVGIALVLVVVSVFTNRQFLGWGLFAVLGVLVVPYGRARSFLTAFVPYALLWFLFSSLRSLADETLWAQIVNTRVAELERWLFNGELPTIRLQAEFYDAGRLNWWDFYFTFVHWSYFLVPHTAAVWVWWRNPAKFRVLLSAMTLVLTIGLGLYFLLPSNPPWMAPEAVNSPGAPTVLRIMQPIGEQLGGGLYQAGYNIVGESNPIAAMPSIHFAITFLLVCIAHDQARVWRILAWIYALSMGLALVYLGEHYIVDVIAGGAITAYSWHAAGSWLTRLGTRLIGRGTASATPAPRPRQSVTA</sequence>
<feature type="transmembrane region" description="Helical" evidence="6">
    <location>
        <begin position="32"/>
        <end position="52"/>
    </location>
</feature>
<evidence type="ECO:0000256" key="4">
    <source>
        <dbReference type="ARBA" id="ARBA00023136"/>
    </source>
</evidence>
<feature type="transmembrane region" description="Helical" evidence="6">
    <location>
        <begin position="292"/>
        <end position="313"/>
    </location>
</feature>
<keyword evidence="3 6" id="KW-1133">Transmembrane helix</keyword>
<dbReference type="InterPro" id="IPR052185">
    <property type="entry name" value="IPC_Synthase-Related"/>
</dbReference>
<evidence type="ECO:0000256" key="1">
    <source>
        <dbReference type="ARBA" id="ARBA00004141"/>
    </source>
</evidence>
<feature type="transmembrane region" description="Helical" evidence="6">
    <location>
        <begin position="146"/>
        <end position="168"/>
    </location>
</feature>